<evidence type="ECO:0008006" key="3">
    <source>
        <dbReference type="Google" id="ProtNLM"/>
    </source>
</evidence>
<protein>
    <recommendedName>
        <fullName evidence="3">Nucleotide pyrophosphatase</fullName>
    </recommendedName>
</protein>
<gene>
    <name evidence="1" type="ORF">AM1BK_14540</name>
</gene>
<dbReference type="InterPro" id="IPR002591">
    <property type="entry name" value="Phosphodiest/P_Trfase"/>
</dbReference>
<reference evidence="1 2" key="1">
    <citation type="journal article" date="2022" name="Int. J. Syst. Evol. Microbiol.">
        <title>Neobacillus kokaensis sp. nov., isolated from soil.</title>
        <authorList>
            <person name="Yuki K."/>
            <person name="Matsubara H."/>
            <person name="Yamaguchi S."/>
        </authorList>
    </citation>
    <scope>NUCLEOTIDE SEQUENCE [LARGE SCALE GENOMIC DNA]</scope>
    <source>
        <strain evidence="1 2">LOB 377</strain>
    </source>
</reference>
<dbReference type="Gene3D" id="3.40.720.10">
    <property type="entry name" value="Alkaline Phosphatase, subunit A"/>
    <property type="match status" value="1"/>
</dbReference>
<dbReference type="EMBL" id="BNDS01000004">
    <property type="protein sequence ID" value="GHH97911.1"/>
    <property type="molecule type" value="Genomic_DNA"/>
</dbReference>
<sequence>MDNTIQRVFIIGLDGAGNFIKDTETPNIDRLIANGAVTYNAQAVFPSISAECWGSILHGVLPEKHGLTNEIVEVKPYPEDSPFPSIFKLARQAFPNAKLASFSGWAPINYGIIEDSSECFKAAMPDEGLCYEAADYIRQNPDLKLFFIQLDSPDASGHRHGYGTKPYLESITKVDEYVGVLIDTIEEANLLDDSLIIFTADHGGGGDAGAYTHGSSHPMDMTVFWGCHGPGISNETKLGDLCITDTAAVAAHALGLPIPKNWDAKVPAGVVIGACHQPNL</sequence>
<evidence type="ECO:0000313" key="1">
    <source>
        <dbReference type="EMBL" id="GHH97911.1"/>
    </source>
</evidence>
<dbReference type="Pfam" id="PF01663">
    <property type="entry name" value="Phosphodiest"/>
    <property type="match status" value="2"/>
</dbReference>
<proteinExistence type="predicted"/>
<name>A0ABQ3N1D7_9BACI</name>
<accession>A0ABQ3N1D7</accession>
<evidence type="ECO:0000313" key="2">
    <source>
        <dbReference type="Proteomes" id="UP000637074"/>
    </source>
</evidence>
<dbReference type="PANTHER" id="PTHR10151">
    <property type="entry name" value="ECTONUCLEOTIDE PYROPHOSPHATASE/PHOSPHODIESTERASE"/>
    <property type="match status" value="1"/>
</dbReference>
<dbReference type="InterPro" id="IPR017850">
    <property type="entry name" value="Alkaline_phosphatase_core_sf"/>
</dbReference>
<dbReference type="RefSeq" id="WP_191271240.1">
    <property type="nucleotide sequence ID" value="NZ_BNDS01000004.1"/>
</dbReference>
<keyword evidence="2" id="KW-1185">Reference proteome</keyword>
<comment type="caution">
    <text evidence="1">The sequence shown here is derived from an EMBL/GenBank/DDBJ whole genome shotgun (WGS) entry which is preliminary data.</text>
</comment>
<organism evidence="1 2">
    <name type="scientific">Neobacillus kokaensis</name>
    <dbReference type="NCBI Taxonomy" id="2759023"/>
    <lineage>
        <taxon>Bacteria</taxon>
        <taxon>Bacillati</taxon>
        <taxon>Bacillota</taxon>
        <taxon>Bacilli</taxon>
        <taxon>Bacillales</taxon>
        <taxon>Bacillaceae</taxon>
        <taxon>Neobacillus</taxon>
    </lineage>
</organism>
<dbReference type="PANTHER" id="PTHR10151:SF120">
    <property type="entry name" value="BIS(5'-ADENOSYL)-TRIPHOSPHATASE"/>
    <property type="match status" value="1"/>
</dbReference>
<dbReference type="SUPFAM" id="SSF53649">
    <property type="entry name" value="Alkaline phosphatase-like"/>
    <property type="match status" value="1"/>
</dbReference>
<dbReference type="Proteomes" id="UP000637074">
    <property type="component" value="Unassembled WGS sequence"/>
</dbReference>